<evidence type="ECO:0000313" key="1">
    <source>
        <dbReference type="EMBL" id="SCC78671.1"/>
    </source>
</evidence>
<reference evidence="1 2" key="1">
    <citation type="submission" date="2016-08" db="EMBL/GenBank/DDBJ databases">
        <authorList>
            <person name="Varghese N."/>
            <person name="Submissions Spin"/>
        </authorList>
    </citation>
    <scope>NUCLEOTIDE SEQUENCE [LARGE SCALE GENOMIC DNA]</scope>
    <source>
        <strain evidence="1 2">HL-109</strain>
    </source>
</reference>
<organism evidence="1 2">
    <name type="scientific">Saliniramus fredricksonii</name>
    <dbReference type="NCBI Taxonomy" id="1653334"/>
    <lineage>
        <taxon>Bacteria</taxon>
        <taxon>Pseudomonadati</taxon>
        <taxon>Pseudomonadota</taxon>
        <taxon>Alphaproteobacteria</taxon>
        <taxon>Hyphomicrobiales</taxon>
        <taxon>Salinarimonadaceae</taxon>
        <taxon>Saliniramus</taxon>
    </lineage>
</organism>
<evidence type="ECO:0000313" key="2">
    <source>
        <dbReference type="Proteomes" id="UP000182800"/>
    </source>
</evidence>
<accession>A0ABY0K4V5</accession>
<sequence>MRLSALQRLAGAGLLLALVWLTLARLIGWI</sequence>
<dbReference type="Proteomes" id="UP000182800">
    <property type="component" value="Unassembled WGS sequence"/>
</dbReference>
<dbReference type="EMBL" id="FMBM01000001">
    <property type="protein sequence ID" value="SCC78671.1"/>
    <property type="molecule type" value="Genomic_DNA"/>
</dbReference>
<name>A0ABY0K4V5_9HYPH</name>
<comment type="caution">
    <text evidence="1">The sequence shown here is derived from an EMBL/GenBank/DDBJ whole genome shotgun (WGS) entry which is preliminary data.</text>
</comment>
<gene>
    <name evidence="1" type="ORF">GA0071312_0425</name>
</gene>
<keyword evidence="2" id="KW-1185">Reference proteome</keyword>
<proteinExistence type="predicted"/>
<protein>
    <submittedName>
        <fullName evidence="1">Uncharacterized protein</fullName>
    </submittedName>
</protein>